<dbReference type="KEGG" id="act:ACLA_020430"/>
<dbReference type="GeneID" id="4701541"/>
<dbReference type="HOGENOM" id="CLU_126083_0_0_1"/>
<dbReference type="EMBL" id="DS027059">
    <property type="protein sequence ID" value="EAW07336.1"/>
    <property type="molecule type" value="Genomic_DNA"/>
</dbReference>
<protein>
    <submittedName>
        <fullName evidence="2">Uncharacterized protein</fullName>
    </submittedName>
</protein>
<organism evidence="2 3">
    <name type="scientific">Aspergillus clavatus (strain ATCC 1007 / CBS 513.65 / DSM 816 / NCTC 3887 / NRRL 1 / QM 1276 / 107)</name>
    <dbReference type="NCBI Taxonomy" id="344612"/>
    <lineage>
        <taxon>Eukaryota</taxon>
        <taxon>Fungi</taxon>
        <taxon>Dikarya</taxon>
        <taxon>Ascomycota</taxon>
        <taxon>Pezizomycotina</taxon>
        <taxon>Eurotiomycetes</taxon>
        <taxon>Eurotiomycetidae</taxon>
        <taxon>Eurotiales</taxon>
        <taxon>Aspergillaceae</taxon>
        <taxon>Aspergillus</taxon>
        <taxon>Aspergillus subgen. Fumigati</taxon>
    </lineage>
</organism>
<accession>A1CNW5</accession>
<dbReference type="VEuPathDB" id="FungiDB:ACLA_020430"/>
<gene>
    <name evidence="2" type="ORF">ACLA_020430</name>
</gene>
<evidence type="ECO:0000313" key="2">
    <source>
        <dbReference type="EMBL" id="EAW07336.1"/>
    </source>
</evidence>
<sequence length="124" mass="14285">MGQRHNRRRTRPSSRNRSIKIDSTESSVPFTAFCNSCVPFAYSVSKAKATHSSLDRFAVPSAQTWLHGYTAWQMRERKLRMEDEQFRLFGGEPGDDEDLCYRMLEYFGGLDYIDSPSLIRPLPG</sequence>
<reference evidence="2 3" key="1">
    <citation type="journal article" date="2008" name="PLoS Genet.">
        <title>Genomic islands in the pathogenic filamentous fungus Aspergillus fumigatus.</title>
        <authorList>
            <person name="Fedorova N.D."/>
            <person name="Khaldi N."/>
            <person name="Joardar V.S."/>
            <person name="Maiti R."/>
            <person name="Amedeo P."/>
            <person name="Anderson M.J."/>
            <person name="Crabtree J."/>
            <person name="Silva J.C."/>
            <person name="Badger J.H."/>
            <person name="Albarraq A."/>
            <person name="Angiuoli S."/>
            <person name="Bussey H."/>
            <person name="Bowyer P."/>
            <person name="Cotty P.J."/>
            <person name="Dyer P.S."/>
            <person name="Egan A."/>
            <person name="Galens K."/>
            <person name="Fraser-Liggett C.M."/>
            <person name="Haas B.J."/>
            <person name="Inman J.M."/>
            <person name="Kent R."/>
            <person name="Lemieux S."/>
            <person name="Malavazi I."/>
            <person name="Orvis J."/>
            <person name="Roemer T."/>
            <person name="Ronning C.M."/>
            <person name="Sundaram J.P."/>
            <person name="Sutton G."/>
            <person name="Turner G."/>
            <person name="Venter J.C."/>
            <person name="White O.R."/>
            <person name="Whitty B.R."/>
            <person name="Youngman P."/>
            <person name="Wolfe K.H."/>
            <person name="Goldman G.H."/>
            <person name="Wortman J.R."/>
            <person name="Jiang B."/>
            <person name="Denning D.W."/>
            <person name="Nierman W.C."/>
        </authorList>
    </citation>
    <scope>NUCLEOTIDE SEQUENCE [LARGE SCALE GENOMIC DNA]</scope>
    <source>
        <strain evidence="3">ATCC 1007 / CBS 513.65 / DSM 816 / NCTC 3887 / NRRL 1</strain>
    </source>
</reference>
<feature type="region of interest" description="Disordered" evidence="1">
    <location>
        <begin position="1"/>
        <end position="22"/>
    </location>
</feature>
<dbReference type="OrthoDB" id="4147798at2759"/>
<keyword evidence="3" id="KW-1185">Reference proteome</keyword>
<name>A1CNW5_ASPCL</name>
<dbReference type="eggNOG" id="ENOG502T1RW">
    <property type="taxonomic scope" value="Eukaryota"/>
</dbReference>
<evidence type="ECO:0000256" key="1">
    <source>
        <dbReference type="SAM" id="MobiDB-lite"/>
    </source>
</evidence>
<evidence type="ECO:0000313" key="3">
    <source>
        <dbReference type="Proteomes" id="UP000006701"/>
    </source>
</evidence>
<feature type="compositionally biased region" description="Basic residues" evidence="1">
    <location>
        <begin position="1"/>
        <end position="18"/>
    </location>
</feature>
<dbReference type="AlphaFoldDB" id="A1CNW5"/>
<dbReference type="OMA" id="WQTRERP"/>
<dbReference type="RefSeq" id="XP_001268762.1">
    <property type="nucleotide sequence ID" value="XM_001268761.1"/>
</dbReference>
<dbReference type="Proteomes" id="UP000006701">
    <property type="component" value="Unassembled WGS sequence"/>
</dbReference>
<proteinExistence type="predicted"/>